<dbReference type="EMBL" id="RBII01000002">
    <property type="protein sequence ID" value="RKQ69405.1"/>
    <property type="molecule type" value="Genomic_DNA"/>
</dbReference>
<dbReference type="PANTHER" id="PTHR33164:SF89">
    <property type="entry name" value="MARR FAMILY REGULATORY PROTEIN"/>
    <property type="match status" value="1"/>
</dbReference>
<keyword evidence="3" id="KW-1185">Reference proteome</keyword>
<protein>
    <submittedName>
        <fullName evidence="2">MarR family transcriptional regulator</fullName>
    </submittedName>
</protein>
<dbReference type="PANTHER" id="PTHR33164">
    <property type="entry name" value="TRANSCRIPTIONAL REGULATOR, MARR FAMILY"/>
    <property type="match status" value="1"/>
</dbReference>
<dbReference type="SMART" id="SM00347">
    <property type="entry name" value="HTH_MARR"/>
    <property type="match status" value="1"/>
</dbReference>
<dbReference type="Pfam" id="PF01047">
    <property type="entry name" value="MarR"/>
    <property type="match status" value="1"/>
</dbReference>
<evidence type="ECO:0000313" key="2">
    <source>
        <dbReference type="EMBL" id="RKQ69405.1"/>
    </source>
</evidence>
<proteinExistence type="predicted"/>
<dbReference type="InterPro" id="IPR000835">
    <property type="entry name" value="HTH_MarR-typ"/>
</dbReference>
<dbReference type="InParanoid" id="A0A420WEN1"/>
<dbReference type="InterPro" id="IPR039422">
    <property type="entry name" value="MarR/SlyA-like"/>
</dbReference>
<dbReference type="InterPro" id="IPR036388">
    <property type="entry name" value="WH-like_DNA-bd_sf"/>
</dbReference>
<sequence>MKFRRGRDFTRVIIMSGQNDLLVSIRQITRAIDLSSKRLVKSAGLTAPQLLVLQTLSLDKPTKPSEIAKDVYLSQATVTSIVDRLTKAGLVRREKSDADKRVVHLLLTEAGHERLSGAPPLLQESFTHQFEALKSWEKTLLLSSVQRLAEMLNAEELDAAPILEVGDLTKPI</sequence>
<dbReference type="PROSITE" id="PS50995">
    <property type="entry name" value="HTH_MARR_2"/>
    <property type="match status" value="1"/>
</dbReference>
<gene>
    <name evidence="2" type="ORF">DES40_2205</name>
</gene>
<name>A0A420WEN1_9PROT</name>
<evidence type="ECO:0000313" key="3">
    <source>
        <dbReference type="Proteomes" id="UP000282211"/>
    </source>
</evidence>
<dbReference type="Gene3D" id="1.10.10.10">
    <property type="entry name" value="Winged helix-like DNA-binding domain superfamily/Winged helix DNA-binding domain"/>
    <property type="match status" value="1"/>
</dbReference>
<accession>A0A420WEN1</accession>
<dbReference type="GO" id="GO:0006950">
    <property type="term" value="P:response to stress"/>
    <property type="evidence" value="ECO:0007669"/>
    <property type="project" value="TreeGrafter"/>
</dbReference>
<dbReference type="PRINTS" id="PR00598">
    <property type="entry name" value="HTHMARR"/>
</dbReference>
<dbReference type="AlphaFoldDB" id="A0A420WEN1"/>
<dbReference type="GO" id="GO:0003700">
    <property type="term" value="F:DNA-binding transcription factor activity"/>
    <property type="evidence" value="ECO:0007669"/>
    <property type="project" value="InterPro"/>
</dbReference>
<evidence type="ECO:0000259" key="1">
    <source>
        <dbReference type="PROSITE" id="PS50995"/>
    </source>
</evidence>
<dbReference type="FunCoup" id="A0A420WEN1">
    <property type="interactions" value="148"/>
</dbReference>
<comment type="caution">
    <text evidence="2">The sequence shown here is derived from an EMBL/GenBank/DDBJ whole genome shotgun (WGS) entry which is preliminary data.</text>
</comment>
<dbReference type="SUPFAM" id="SSF46785">
    <property type="entry name" value="Winged helix' DNA-binding domain"/>
    <property type="match status" value="1"/>
</dbReference>
<dbReference type="InterPro" id="IPR036390">
    <property type="entry name" value="WH_DNA-bd_sf"/>
</dbReference>
<dbReference type="Proteomes" id="UP000282211">
    <property type="component" value="Unassembled WGS sequence"/>
</dbReference>
<organism evidence="2 3">
    <name type="scientific">Litorimonas taeanensis</name>
    <dbReference type="NCBI Taxonomy" id="568099"/>
    <lineage>
        <taxon>Bacteria</taxon>
        <taxon>Pseudomonadati</taxon>
        <taxon>Pseudomonadota</taxon>
        <taxon>Alphaproteobacteria</taxon>
        <taxon>Maricaulales</taxon>
        <taxon>Robiginitomaculaceae</taxon>
    </lineage>
</organism>
<dbReference type="RefSeq" id="WP_233345582.1">
    <property type="nucleotide sequence ID" value="NZ_RBII01000002.1"/>
</dbReference>
<feature type="domain" description="HTH marR-type" evidence="1">
    <location>
        <begin position="18"/>
        <end position="150"/>
    </location>
</feature>
<reference evidence="2 3" key="1">
    <citation type="submission" date="2018-10" db="EMBL/GenBank/DDBJ databases">
        <title>Genomic Encyclopedia of Type Strains, Phase IV (KMG-IV): sequencing the most valuable type-strain genomes for metagenomic binning, comparative biology and taxonomic classification.</title>
        <authorList>
            <person name="Goeker M."/>
        </authorList>
    </citation>
    <scope>NUCLEOTIDE SEQUENCE [LARGE SCALE GENOMIC DNA]</scope>
    <source>
        <strain evidence="2 3">DSM 22008</strain>
    </source>
</reference>